<accession>A0A177EB93</accession>
<dbReference type="RefSeq" id="XP_067543741.1">
    <property type="nucleotide sequence ID" value="XM_067688553.1"/>
</dbReference>
<dbReference type="Proteomes" id="UP000185944">
    <property type="component" value="Unassembled WGS sequence"/>
</dbReference>
<sequence>MNKKGSQKPSKAAKAAKALPEHIELGTPSTTKNTHSEIDDKNTPHLFIKLLSFSVYLCIIYICIIAPYIALSRYKVNSLTKLAQVANVPRAVILTIWTIYTLFHLNSGPYLYYLLTEMLGNGQTLFYLSFPETTITLPSLLDWVQRTTMVFFLALFYITLISVGLFCEGLAVHLEAIRIHPGLLFVCGIHIYTSIVMSVLPQLLLNITRPAVSIEWAIRCLIRGFGEFVGMPETNIAKFQGMVFAASFLISMCAHILVSFFFITILISPQTSRTVELVGGVLGRVYGGGFGIGQGVPH</sequence>
<dbReference type="EMBL" id="LTDL01000042">
    <property type="protein sequence ID" value="OAG28996.1"/>
    <property type="molecule type" value="Genomic_DNA"/>
</dbReference>
<dbReference type="GeneID" id="93647485"/>
<feature type="transmembrane region" description="Helical" evidence="1">
    <location>
        <begin position="242"/>
        <end position="267"/>
    </location>
</feature>
<evidence type="ECO:0000313" key="2">
    <source>
        <dbReference type="EMBL" id="OAG28996.1"/>
    </source>
</evidence>
<keyword evidence="1" id="KW-0812">Transmembrane</keyword>
<feature type="transmembrane region" description="Helical" evidence="1">
    <location>
        <begin position="150"/>
        <end position="171"/>
    </location>
</feature>
<gene>
    <name evidence="2" type="ORF">NEDG_01135</name>
</gene>
<keyword evidence="3" id="KW-1185">Reference proteome</keyword>
<reference evidence="2 3" key="1">
    <citation type="submission" date="2016-02" db="EMBL/GenBank/DDBJ databases">
        <title>Discovery of a natural microsporidian pathogen with a broad tissue tropism in Caenorhabditis elegans.</title>
        <authorList>
            <person name="Luallen R.J."/>
            <person name="Reinke A.W."/>
            <person name="Tong L."/>
            <person name="Botts M.R."/>
            <person name="Felix M.-A."/>
            <person name="Troemel E.R."/>
        </authorList>
    </citation>
    <scope>NUCLEOTIDE SEQUENCE [LARGE SCALE GENOMIC DNA]</scope>
    <source>
        <strain evidence="2 3">JUm2807</strain>
    </source>
</reference>
<feature type="transmembrane region" description="Helical" evidence="1">
    <location>
        <begin position="183"/>
        <end position="204"/>
    </location>
</feature>
<keyword evidence="1" id="KW-1133">Transmembrane helix</keyword>
<protein>
    <submittedName>
        <fullName evidence="2">Uncharacterized protein</fullName>
    </submittedName>
</protein>
<feature type="transmembrane region" description="Helical" evidence="1">
    <location>
        <begin position="50"/>
        <end position="70"/>
    </location>
</feature>
<dbReference type="AlphaFoldDB" id="A0A177EB93"/>
<comment type="caution">
    <text evidence="2">The sequence shown here is derived from an EMBL/GenBank/DDBJ whole genome shotgun (WGS) entry which is preliminary data.</text>
</comment>
<evidence type="ECO:0000256" key="1">
    <source>
        <dbReference type="SAM" id="Phobius"/>
    </source>
</evidence>
<dbReference type="VEuPathDB" id="MicrosporidiaDB:NEDG_01135"/>
<proteinExistence type="predicted"/>
<name>A0A177EB93_9MICR</name>
<organism evidence="2 3">
    <name type="scientific">Nematocida displodere</name>
    <dbReference type="NCBI Taxonomy" id="1805483"/>
    <lineage>
        <taxon>Eukaryota</taxon>
        <taxon>Fungi</taxon>
        <taxon>Fungi incertae sedis</taxon>
        <taxon>Microsporidia</taxon>
        <taxon>Nematocida</taxon>
    </lineage>
</organism>
<evidence type="ECO:0000313" key="3">
    <source>
        <dbReference type="Proteomes" id="UP000185944"/>
    </source>
</evidence>
<keyword evidence="1" id="KW-0472">Membrane</keyword>